<dbReference type="InterPro" id="IPR029787">
    <property type="entry name" value="Nucleotide_cyclase"/>
</dbReference>
<dbReference type="EC" id="2.7.7.65" evidence="1"/>
<dbReference type="CDD" id="cd01949">
    <property type="entry name" value="GGDEF"/>
    <property type="match status" value="1"/>
</dbReference>
<evidence type="ECO:0000259" key="4">
    <source>
        <dbReference type="PROSITE" id="PS50887"/>
    </source>
</evidence>
<dbReference type="Pfam" id="PF00990">
    <property type="entry name" value="GGDEF"/>
    <property type="match status" value="1"/>
</dbReference>
<dbReference type="RefSeq" id="WP_183262690.1">
    <property type="nucleotide sequence ID" value="NZ_BAAAVZ010000002.1"/>
</dbReference>
<evidence type="ECO:0000256" key="3">
    <source>
        <dbReference type="SAM" id="Phobius"/>
    </source>
</evidence>
<dbReference type="SMART" id="SM00267">
    <property type="entry name" value="GGDEF"/>
    <property type="match status" value="1"/>
</dbReference>
<comment type="caution">
    <text evidence="5">The sequence shown here is derived from an EMBL/GenBank/DDBJ whole genome shotgun (WGS) entry which is preliminary data.</text>
</comment>
<evidence type="ECO:0000313" key="5">
    <source>
        <dbReference type="EMBL" id="MBB4650646.1"/>
    </source>
</evidence>
<gene>
    <name evidence="5" type="ORF">GGQ99_002401</name>
</gene>
<name>A0ABR6L205_9HYPH</name>
<dbReference type="Gene3D" id="3.30.70.270">
    <property type="match status" value="1"/>
</dbReference>
<evidence type="ECO:0000313" key="6">
    <source>
        <dbReference type="Proteomes" id="UP000539538"/>
    </source>
</evidence>
<feature type="domain" description="GGDEF" evidence="4">
    <location>
        <begin position="343"/>
        <end position="477"/>
    </location>
</feature>
<dbReference type="NCBIfam" id="TIGR00254">
    <property type="entry name" value="GGDEF"/>
    <property type="match status" value="1"/>
</dbReference>
<keyword evidence="3" id="KW-0472">Membrane</keyword>
<keyword evidence="3" id="KW-0812">Transmembrane</keyword>
<dbReference type="InterPro" id="IPR000160">
    <property type="entry name" value="GGDEF_dom"/>
</dbReference>
<comment type="catalytic activity">
    <reaction evidence="2">
        <text>2 GTP = 3',3'-c-di-GMP + 2 diphosphate</text>
        <dbReference type="Rhea" id="RHEA:24898"/>
        <dbReference type="ChEBI" id="CHEBI:33019"/>
        <dbReference type="ChEBI" id="CHEBI:37565"/>
        <dbReference type="ChEBI" id="CHEBI:58805"/>
        <dbReference type="EC" id="2.7.7.65"/>
    </reaction>
</comment>
<proteinExistence type="predicted"/>
<accession>A0ABR6L205</accession>
<dbReference type="PANTHER" id="PTHR45138:SF9">
    <property type="entry name" value="DIGUANYLATE CYCLASE DGCM-RELATED"/>
    <property type="match status" value="1"/>
</dbReference>
<dbReference type="InterPro" id="IPR050469">
    <property type="entry name" value="Diguanylate_Cyclase"/>
</dbReference>
<reference evidence="5 6" key="1">
    <citation type="submission" date="2020-08" db="EMBL/GenBank/DDBJ databases">
        <title>Genomic Encyclopedia of Type Strains, Phase IV (KMG-IV): sequencing the most valuable type-strain genomes for metagenomic binning, comparative biology and taxonomic classification.</title>
        <authorList>
            <person name="Goeker M."/>
        </authorList>
    </citation>
    <scope>NUCLEOTIDE SEQUENCE [LARGE SCALE GENOMIC DNA]</scope>
    <source>
        <strain evidence="5 6">DSM 7050</strain>
    </source>
</reference>
<feature type="transmembrane region" description="Helical" evidence="3">
    <location>
        <begin position="97"/>
        <end position="114"/>
    </location>
</feature>
<evidence type="ECO:0000256" key="2">
    <source>
        <dbReference type="ARBA" id="ARBA00034247"/>
    </source>
</evidence>
<dbReference type="SUPFAM" id="SSF55073">
    <property type="entry name" value="Nucleotide cyclase"/>
    <property type="match status" value="1"/>
</dbReference>
<sequence length="477" mass="50299">MSVTEAKSRLAAPNAAQRIPGILIVGGVIFAAALFGILTRPVGFLASFWPANAILLGMMVRNPRYAGPAGWAAAFVGYVAADFLTGGGWYVTAWLTAANMVSAITGYMLFRLVSENDRKLQHPVSVLYLFGICCMAAVAAAFAGGGAVGLLFDRTFAVGFKLWFVTELVNTLVILPAILTFPGVRSLSVRWPPSDGLSLETMLRGAPCLALILSVAGGVLIGGPGALAFPIPALLWCALTYSLFTTSVMTLLLCIWLLISIPAGLVDLAAPADPIRSLDSIRLGIALMALGPLTVASINTGRRELIARLQHIANYDALTGALSRGAFFERGQARLDELIQGHGNIAVLMIDLDHFKRVNDEYGHGVGDAALKAFFPQASKHLRAADLIGRLGGEEFAVLMPLADMIEATALAERIRLAVEATEVALPSGEALKFTVSIGVSAHKADASTSIDAMLAAADQALYEAKAGGRNQVRVRS</sequence>
<feature type="transmembrane region" description="Helical" evidence="3">
    <location>
        <begin position="205"/>
        <end position="227"/>
    </location>
</feature>
<dbReference type="Proteomes" id="UP000539538">
    <property type="component" value="Unassembled WGS sequence"/>
</dbReference>
<dbReference type="EMBL" id="JACHOT010000002">
    <property type="protein sequence ID" value="MBB4650646.1"/>
    <property type="molecule type" value="Genomic_DNA"/>
</dbReference>
<keyword evidence="6" id="KW-1185">Reference proteome</keyword>
<feature type="transmembrane region" description="Helical" evidence="3">
    <location>
        <begin position="21"/>
        <end position="38"/>
    </location>
</feature>
<dbReference type="PANTHER" id="PTHR45138">
    <property type="entry name" value="REGULATORY COMPONENTS OF SENSORY TRANSDUCTION SYSTEM"/>
    <property type="match status" value="1"/>
</dbReference>
<organism evidence="5 6">
    <name type="scientific">Aminobacter niigataensis</name>
    <dbReference type="NCBI Taxonomy" id="83265"/>
    <lineage>
        <taxon>Bacteria</taxon>
        <taxon>Pseudomonadati</taxon>
        <taxon>Pseudomonadota</taxon>
        <taxon>Alphaproteobacteria</taxon>
        <taxon>Hyphomicrobiales</taxon>
        <taxon>Phyllobacteriaceae</taxon>
        <taxon>Aminobacter</taxon>
    </lineage>
</organism>
<dbReference type="InterPro" id="IPR043128">
    <property type="entry name" value="Rev_trsase/Diguanyl_cyclase"/>
</dbReference>
<evidence type="ECO:0000256" key="1">
    <source>
        <dbReference type="ARBA" id="ARBA00012528"/>
    </source>
</evidence>
<protein>
    <recommendedName>
        <fullName evidence="1">diguanylate cyclase</fullName>
        <ecNumber evidence="1">2.7.7.65</ecNumber>
    </recommendedName>
</protein>
<feature type="transmembrane region" description="Helical" evidence="3">
    <location>
        <begin position="233"/>
        <end position="259"/>
    </location>
</feature>
<feature type="transmembrane region" description="Helical" evidence="3">
    <location>
        <begin position="162"/>
        <end position="184"/>
    </location>
</feature>
<keyword evidence="3" id="KW-1133">Transmembrane helix</keyword>
<feature type="transmembrane region" description="Helical" evidence="3">
    <location>
        <begin position="280"/>
        <end position="298"/>
    </location>
</feature>
<dbReference type="PROSITE" id="PS50887">
    <property type="entry name" value="GGDEF"/>
    <property type="match status" value="1"/>
</dbReference>
<feature type="transmembrane region" description="Helical" evidence="3">
    <location>
        <begin position="126"/>
        <end position="150"/>
    </location>
</feature>